<feature type="compositionally biased region" description="Basic residues" evidence="5">
    <location>
        <begin position="1"/>
        <end position="11"/>
    </location>
</feature>
<dbReference type="AlphaFoldDB" id="A0A7E6FNL1"/>
<dbReference type="InterPro" id="IPR038599">
    <property type="entry name" value="LAP1C-like_C_sf"/>
</dbReference>
<gene>
    <name evidence="8 9" type="primary">LOC118767656</name>
</gene>
<keyword evidence="3 6" id="KW-1133">Transmembrane helix</keyword>
<evidence type="ECO:0000313" key="9">
    <source>
        <dbReference type="RefSeq" id="XP_036368463.1"/>
    </source>
</evidence>
<feature type="compositionally biased region" description="Low complexity" evidence="5">
    <location>
        <begin position="35"/>
        <end position="44"/>
    </location>
</feature>
<dbReference type="Gene3D" id="3.40.50.12190">
    <property type="match status" value="1"/>
</dbReference>
<keyword evidence="7" id="KW-1185">Reference proteome</keyword>
<organism evidence="7 8">
    <name type="scientific">Octopus sinensis</name>
    <name type="common">East Asian common octopus</name>
    <dbReference type="NCBI Taxonomy" id="2607531"/>
    <lineage>
        <taxon>Eukaryota</taxon>
        <taxon>Metazoa</taxon>
        <taxon>Spiralia</taxon>
        <taxon>Lophotrochozoa</taxon>
        <taxon>Mollusca</taxon>
        <taxon>Cephalopoda</taxon>
        <taxon>Coleoidea</taxon>
        <taxon>Octopodiformes</taxon>
        <taxon>Octopoda</taxon>
        <taxon>Incirrata</taxon>
        <taxon>Octopodidae</taxon>
        <taxon>Octopus</taxon>
    </lineage>
</organism>
<dbReference type="Proteomes" id="UP000515154">
    <property type="component" value="Linkage group LG23"/>
</dbReference>
<evidence type="ECO:0000313" key="7">
    <source>
        <dbReference type="Proteomes" id="UP000515154"/>
    </source>
</evidence>
<feature type="region of interest" description="Disordered" evidence="5">
    <location>
        <begin position="1"/>
        <end position="44"/>
    </location>
</feature>
<evidence type="ECO:0000256" key="1">
    <source>
        <dbReference type="ARBA" id="ARBA00004370"/>
    </source>
</evidence>
<evidence type="ECO:0000313" key="8">
    <source>
        <dbReference type="RefSeq" id="XP_036368462.1"/>
    </source>
</evidence>
<feature type="compositionally biased region" description="Polar residues" evidence="5">
    <location>
        <begin position="12"/>
        <end position="28"/>
    </location>
</feature>
<reference evidence="8 9" key="1">
    <citation type="submission" date="2025-08" db="UniProtKB">
        <authorList>
            <consortium name="RefSeq"/>
        </authorList>
    </citation>
    <scope>IDENTIFICATION</scope>
</reference>
<evidence type="ECO:0000256" key="4">
    <source>
        <dbReference type="ARBA" id="ARBA00023136"/>
    </source>
</evidence>
<dbReference type="GO" id="GO:0016020">
    <property type="term" value="C:membrane"/>
    <property type="evidence" value="ECO:0007669"/>
    <property type="project" value="UniProtKB-SubCell"/>
</dbReference>
<keyword evidence="4 6" id="KW-0472">Membrane</keyword>
<evidence type="ECO:0000256" key="5">
    <source>
        <dbReference type="SAM" id="MobiDB-lite"/>
    </source>
</evidence>
<feature type="transmembrane region" description="Helical" evidence="6">
    <location>
        <begin position="155"/>
        <end position="178"/>
    </location>
</feature>
<dbReference type="RefSeq" id="XP_036368463.1">
    <property type="nucleotide sequence ID" value="XM_036512570.1"/>
</dbReference>
<dbReference type="RefSeq" id="XP_036368462.1">
    <property type="nucleotide sequence ID" value="XM_036512569.1"/>
</dbReference>
<keyword evidence="2 6" id="KW-0812">Transmembrane</keyword>
<name>A0A7E6FNL1_9MOLL</name>
<evidence type="ECO:0000256" key="6">
    <source>
        <dbReference type="SAM" id="Phobius"/>
    </source>
</evidence>
<accession>A0A7E6FNL1</accession>
<comment type="subcellular location">
    <subcellularLocation>
        <location evidence="1">Membrane</location>
    </subcellularLocation>
</comment>
<dbReference type="KEGG" id="osn:118767656"/>
<evidence type="ECO:0000256" key="3">
    <source>
        <dbReference type="ARBA" id="ARBA00022989"/>
    </source>
</evidence>
<proteinExistence type="predicted"/>
<evidence type="ECO:0000256" key="2">
    <source>
        <dbReference type="ARBA" id="ARBA00022692"/>
    </source>
</evidence>
<protein>
    <submittedName>
        <fullName evidence="8 9">Uncharacterized protein LOC118767656</fullName>
    </submittedName>
</protein>
<sequence>MPRRKKRRRSGCRTNNTPLQDGQTSSITRWVHHPSSSSVTSSCEQSPSVCTIRTTGKKPKEISITCIVEDGATITEDTTILLQNPQLCKDSEEKTTLSTELDSDSSVTIHAPHSQITLCHTTEQLAINEGNIFYKLRHMCATYTLFQGTTWNNMLYILLPFALLSISMLIATFCMGGSSPTEQCDTNSYSRYSKALYQLQKQFRCQNVWLWLTLRSVVWNVFYEPKEDLPGVILFVVPLKMTDTGYNIALNVVEIFNALHGHDVSTHIKFGSIGMTGLALSDFQSKLYLEIETIQSKCQPAVLTDHLEMVSGVDINFITYTLVEKLICNKLFVFTIYVPLHKANPLKIPEYLWEIWQTKETEVNSLIARLTENMVFISATD</sequence>